<protein>
    <submittedName>
        <fullName evidence="3">Uncharacterized protein</fullName>
    </submittedName>
</protein>
<feature type="transmembrane region" description="Helical" evidence="2">
    <location>
        <begin position="33"/>
        <end position="57"/>
    </location>
</feature>
<evidence type="ECO:0000313" key="4">
    <source>
        <dbReference type="Proteomes" id="UP001301769"/>
    </source>
</evidence>
<dbReference type="AlphaFoldDB" id="A0AAN6YJH0"/>
<reference evidence="3" key="1">
    <citation type="journal article" date="2023" name="Mol. Phylogenet. Evol.">
        <title>Genome-scale phylogeny and comparative genomics of the fungal order Sordariales.</title>
        <authorList>
            <person name="Hensen N."/>
            <person name="Bonometti L."/>
            <person name="Westerberg I."/>
            <person name="Brannstrom I.O."/>
            <person name="Guillou S."/>
            <person name="Cros-Aarteil S."/>
            <person name="Calhoun S."/>
            <person name="Haridas S."/>
            <person name="Kuo A."/>
            <person name="Mondo S."/>
            <person name="Pangilinan J."/>
            <person name="Riley R."/>
            <person name="LaButti K."/>
            <person name="Andreopoulos B."/>
            <person name="Lipzen A."/>
            <person name="Chen C."/>
            <person name="Yan M."/>
            <person name="Daum C."/>
            <person name="Ng V."/>
            <person name="Clum A."/>
            <person name="Steindorff A."/>
            <person name="Ohm R.A."/>
            <person name="Martin F."/>
            <person name="Silar P."/>
            <person name="Natvig D.O."/>
            <person name="Lalanne C."/>
            <person name="Gautier V."/>
            <person name="Ament-Velasquez S.L."/>
            <person name="Kruys A."/>
            <person name="Hutchinson M.I."/>
            <person name="Powell A.J."/>
            <person name="Barry K."/>
            <person name="Miller A.N."/>
            <person name="Grigoriev I.V."/>
            <person name="Debuchy R."/>
            <person name="Gladieux P."/>
            <person name="Hiltunen Thoren M."/>
            <person name="Johannesson H."/>
        </authorList>
    </citation>
    <scope>NUCLEOTIDE SEQUENCE</scope>
    <source>
        <strain evidence="3">PSN293</strain>
    </source>
</reference>
<accession>A0AAN6YJH0</accession>
<feature type="compositionally biased region" description="Low complexity" evidence="1">
    <location>
        <begin position="679"/>
        <end position="688"/>
    </location>
</feature>
<keyword evidence="2" id="KW-0472">Membrane</keyword>
<feature type="region of interest" description="Disordered" evidence="1">
    <location>
        <begin position="678"/>
        <end position="779"/>
    </location>
</feature>
<feature type="compositionally biased region" description="Basic and acidic residues" evidence="1">
    <location>
        <begin position="749"/>
        <end position="760"/>
    </location>
</feature>
<feature type="transmembrane region" description="Helical" evidence="2">
    <location>
        <begin position="566"/>
        <end position="592"/>
    </location>
</feature>
<feature type="transmembrane region" description="Helical" evidence="2">
    <location>
        <begin position="109"/>
        <end position="131"/>
    </location>
</feature>
<comment type="caution">
    <text evidence="3">The sequence shown here is derived from an EMBL/GenBank/DDBJ whole genome shotgun (WGS) entry which is preliminary data.</text>
</comment>
<feature type="compositionally biased region" description="Basic and acidic residues" evidence="1">
    <location>
        <begin position="690"/>
        <end position="703"/>
    </location>
</feature>
<reference evidence="3" key="2">
    <citation type="submission" date="2023-05" db="EMBL/GenBank/DDBJ databases">
        <authorList>
            <consortium name="Lawrence Berkeley National Laboratory"/>
            <person name="Steindorff A."/>
            <person name="Hensen N."/>
            <person name="Bonometti L."/>
            <person name="Westerberg I."/>
            <person name="Brannstrom I.O."/>
            <person name="Guillou S."/>
            <person name="Cros-Aarteil S."/>
            <person name="Calhoun S."/>
            <person name="Haridas S."/>
            <person name="Kuo A."/>
            <person name="Mondo S."/>
            <person name="Pangilinan J."/>
            <person name="Riley R."/>
            <person name="Labutti K."/>
            <person name="Andreopoulos B."/>
            <person name="Lipzen A."/>
            <person name="Chen C."/>
            <person name="Yanf M."/>
            <person name="Daum C."/>
            <person name="Ng V."/>
            <person name="Clum A."/>
            <person name="Ohm R."/>
            <person name="Martin F."/>
            <person name="Silar P."/>
            <person name="Natvig D."/>
            <person name="Lalanne C."/>
            <person name="Gautier V."/>
            <person name="Ament-Velasquez S.L."/>
            <person name="Kruys A."/>
            <person name="Hutchinson M.I."/>
            <person name="Powell A.J."/>
            <person name="Barry K."/>
            <person name="Miller A.N."/>
            <person name="Grigoriev I.V."/>
            <person name="Debuchy R."/>
            <person name="Gladieux P."/>
            <person name="Thoren M.H."/>
            <person name="Johannesson H."/>
        </authorList>
    </citation>
    <scope>NUCLEOTIDE SEQUENCE</scope>
    <source>
        <strain evidence="3">PSN293</strain>
    </source>
</reference>
<evidence type="ECO:0000313" key="3">
    <source>
        <dbReference type="EMBL" id="KAK4217317.1"/>
    </source>
</evidence>
<organism evidence="3 4">
    <name type="scientific">Rhypophila decipiens</name>
    <dbReference type="NCBI Taxonomy" id="261697"/>
    <lineage>
        <taxon>Eukaryota</taxon>
        <taxon>Fungi</taxon>
        <taxon>Dikarya</taxon>
        <taxon>Ascomycota</taxon>
        <taxon>Pezizomycotina</taxon>
        <taxon>Sordariomycetes</taxon>
        <taxon>Sordariomycetidae</taxon>
        <taxon>Sordariales</taxon>
        <taxon>Naviculisporaceae</taxon>
        <taxon>Rhypophila</taxon>
    </lineage>
</organism>
<dbReference type="EMBL" id="MU858060">
    <property type="protein sequence ID" value="KAK4217317.1"/>
    <property type="molecule type" value="Genomic_DNA"/>
</dbReference>
<keyword evidence="2" id="KW-0812">Transmembrane</keyword>
<dbReference type="Proteomes" id="UP001301769">
    <property type="component" value="Unassembled WGS sequence"/>
</dbReference>
<keyword evidence="4" id="KW-1185">Reference proteome</keyword>
<evidence type="ECO:0000256" key="2">
    <source>
        <dbReference type="SAM" id="Phobius"/>
    </source>
</evidence>
<gene>
    <name evidence="3" type="ORF">QBC37DRAFT_51808</name>
</gene>
<proteinExistence type="predicted"/>
<evidence type="ECO:0000256" key="1">
    <source>
        <dbReference type="SAM" id="MobiDB-lite"/>
    </source>
</evidence>
<sequence length="779" mass="85878">MSNYTIHTGLWVNYDSAPALGATLTVSIRWGNYLIAALSSLVGWAGASAWSIVSFYLHQRLAAAREKDVLHQQLQVHFRTAGSFLDSWLDGIGLHKAWKGRAEKVKRRTLAVSFLALVLFALFMAAGVFVAEVATKTYQDVLVLAKPSDCGDLSFMMDESDPDKLAGGIDELTSWYNNGAFWGRNYARDVYVERRGRESGFSMSELPFIGHETPCPYTNGTTCLGPNRTEGAAWRMDAGPLDSHIHFGMNAPADERVTWGVTATCAVVDTQNLTTKPYWRLEENDDGTTMNNTYIGILQQFDEDRGEASNLMFEVPLYLKYQRTGYRSQRGLWTPGLNDAYNKSITGYPFNNTEADMAMVSTTQGRMFYYDRVDDPYFMAHRSNTSEEYAMSPNATVYYASQLVTVMVCTEQQQICNPHTDQCTPWSGTLKLQGAIGNNTISLNHAQLATALRLIASVSSMISQTARAATNLMVAEKNGVRGGASLPPNQWIKEVELWFAANLANTQANLLEWIAKPWPAGQVQNYYKYINLTAMDAPYQRANIMEQKDRLCQNQLVRSSTTVQNFSVLALTIVIVFCSALIITALVMPACVGHFRERRRSRGLTLSEAAEAGRVARLADAKYNVLAMALRGAGVENWERRGTSEIPVTKGSVTVCPPVEKNGLPAYPCTSCAICRVPSSSSSSSDSVSDTEKKQKPKLKIDIKSMSGSTVDGDEKRQNSGSKSFIQKLGRSMTEHTLVASPVEMSPTGDDKSSIAEGDRITSLSPAPPIPKKSRTRSQ</sequence>
<name>A0AAN6YJH0_9PEZI</name>
<keyword evidence="2" id="KW-1133">Transmembrane helix</keyword>